<reference evidence="2 3" key="1">
    <citation type="journal article" date="2014" name="Genome Announc.">
        <title>Draft Genome Sequence of the Carrageenan-Degrading Bacterium Cellulophaga sp. Strain KL-A, Isolated from Decaying Marine Algae.</title>
        <authorList>
            <person name="Shan D."/>
            <person name="Ying J."/>
            <person name="Li X."/>
            <person name="Gao Z."/>
            <person name="Wei G."/>
            <person name="Shao Z."/>
        </authorList>
    </citation>
    <scope>NUCLEOTIDE SEQUENCE [LARGE SCALE GENOMIC DNA]</scope>
    <source>
        <strain evidence="2 3">KL-A</strain>
    </source>
</reference>
<evidence type="ECO:0000313" key="3">
    <source>
        <dbReference type="Proteomes" id="UP000019275"/>
    </source>
</evidence>
<keyword evidence="1" id="KW-0732">Signal</keyword>
<protein>
    <recommendedName>
        <fullName evidence="4">Lipoprotein</fullName>
    </recommendedName>
</protein>
<comment type="caution">
    <text evidence="2">The sequence shown here is derived from an EMBL/GenBank/DDBJ whole genome shotgun (WGS) entry which is preliminary data.</text>
</comment>
<name>A0ABN0RRD8_9FLAO</name>
<dbReference type="Proteomes" id="UP000019275">
    <property type="component" value="Unassembled WGS sequence"/>
</dbReference>
<sequence length="167" mass="18752">MKNSIFSILVVLGMLTSCSSQKNLVDSAPFEIGTAYCQDWYGGKEQSGAGVELKIPVANLDGYRVNSIYFREQQSYVKIKDEDGQKFVVATMVAKKAMPPKDMVVHADPKKEVGNKPVTKQLQKDFPFELAYDEAVLSYYRGDVINYVKITGIKHKQAIIYPSRSKE</sequence>
<gene>
    <name evidence="2" type="ORF">KLA_04037</name>
</gene>
<dbReference type="EMBL" id="ARZX01000003">
    <property type="protein sequence ID" value="EWH14505.1"/>
    <property type="molecule type" value="Genomic_DNA"/>
</dbReference>
<proteinExistence type="predicted"/>
<dbReference type="RefSeq" id="WP_013620966.1">
    <property type="nucleotide sequence ID" value="NZ_ARZX01000003.1"/>
</dbReference>
<evidence type="ECO:0000256" key="1">
    <source>
        <dbReference type="SAM" id="SignalP"/>
    </source>
</evidence>
<keyword evidence="3" id="KW-1185">Reference proteome</keyword>
<evidence type="ECO:0000313" key="2">
    <source>
        <dbReference type="EMBL" id="EWH14505.1"/>
    </source>
</evidence>
<organism evidence="2 3">
    <name type="scientific">Cellulophaga geojensis KL-A</name>
    <dbReference type="NCBI Taxonomy" id="1328323"/>
    <lineage>
        <taxon>Bacteria</taxon>
        <taxon>Pseudomonadati</taxon>
        <taxon>Bacteroidota</taxon>
        <taxon>Flavobacteriia</taxon>
        <taxon>Flavobacteriales</taxon>
        <taxon>Flavobacteriaceae</taxon>
        <taxon>Cellulophaga</taxon>
    </lineage>
</organism>
<feature type="chain" id="PRO_5046968054" description="Lipoprotein" evidence="1">
    <location>
        <begin position="23"/>
        <end position="167"/>
    </location>
</feature>
<accession>A0ABN0RRD8</accession>
<feature type="signal peptide" evidence="1">
    <location>
        <begin position="1"/>
        <end position="22"/>
    </location>
</feature>
<dbReference type="PROSITE" id="PS51257">
    <property type="entry name" value="PROKAR_LIPOPROTEIN"/>
    <property type="match status" value="1"/>
</dbReference>
<evidence type="ECO:0008006" key="4">
    <source>
        <dbReference type="Google" id="ProtNLM"/>
    </source>
</evidence>